<dbReference type="InterPro" id="IPR039426">
    <property type="entry name" value="TonB-dep_rcpt-like"/>
</dbReference>
<dbReference type="PaxDb" id="880073-Calab_0651"/>
<dbReference type="GO" id="GO:0044718">
    <property type="term" value="P:siderophore transmembrane transport"/>
    <property type="evidence" value="ECO:0007669"/>
    <property type="project" value="TreeGrafter"/>
</dbReference>
<evidence type="ECO:0000313" key="15">
    <source>
        <dbReference type="EMBL" id="EHO40294.1"/>
    </source>
</evidence>
<evidence type="ECO:0000313" key="17">
    <source>
        <dbReference type="Proteomes" id="UP000183868"/>
    </source>
</evidence>
<dbReference type="Pfam" id="PF07715">
    <property type="entry name" value="Plug"/>
    <property type="match status" value="1"/>
</dbReference>
<keyword evidence="5" id="KW-0732">Signal</keyword>
<keyword evidence="7 10" id="KW-0472">Membrane</keyword>
<dbReference type="KEGG" id="caby:Cabys_3494"/>
<dbReference type="Pfam" id="PF13715">
    <property type="entry name" value="CarbopepD_reg_2"/>
    <property type="match status" value="1"/>
</dbReference>
<feature type="domain" description="TonB-dependent receptor-like beta-barrel" evidence="12">
    <location>
        <begin position="359"/>
        <end position="831"/>
    </location>
</feature>
<dbReference type="InterPro" id="IPR036942">
    <property type="entry name" value="Beta-barrel_TonB_sf"/>
</dbReference>
<dbReference type="STRING" id="880073.Cabys_3494"/>
<protein>
    <submittedName>
        <fullName evidence="14">Outer membrane receptor protein, mostly Fe transport</fullName>
    </submittedName>
    <submittedName>
        <fullName evidence="15">TonB-dependent receptor</fullName>
    </submittedName>
</protein>
<dbReference type="Gene3D" id="2.40.170.20">
    <property type="entry name" value="TonB-dependent receptor, beta-barrel domain"/>
    <property type="match status" value="1"/>
</dbReference>
<evidence type="ECO:0000256" key="4">
    <source>
        <dbReference type="ARBA" id="ARBA00022692"/>
    </source>
</evidence>
<evidence type="ECO:0000256" key="2">
    <source>
        <dbReference type="ARBA" id="ARBA00022448"/>
    </source>
</evidence>
<keyword evidence="9 10" id="KW-0998">Cell outer membrane</keyword>
<dbReference type="AlphaFoldDB" id="H1XSR7"/>
<keyword evidence="4 10" id="KW-0812">Transmembrane</keyword>
<dbReference type="SUPFAM" id="SSF49464">
    <property type="entry name" value="Carboxypeptidase regulatory domain-like"/>
    <property type="match status" value="1"/>
</dbReference>
<dbReference type="InterPro" id="IPR000531">
    <property type="entry name" value="Beta-barrel_TonB"/>
</dbReference>
<evidence type="ECO:0000256" key="5">
    <source>
        <dbReference type="ARBA" id="ARBA00022729"/>
    </source>
</evidence>
<dbReference type="Proteomes" id="UP000183868">
    <property type="component" value="Chromosome"/>
</dbReference>
<comment type="subcellular location">
    <subcellularLocation>
        <location evidence="1 10">Cell outer membrane</location>
        <topology evidence="1 10">Multi-pass membrane protein</topology>
    </subcellularLocation>
</comment>
<dbReference type="PANTHER" id="PTHR30069:SF29">
    <property type="entry name" value="HEMOGLOBIN AND HEMOGLOBIN-HAPTOGLOBIN-BINDING PROTEIN 1-RELATED"/>
    <property type="match status" value="1"/>
</dbReference>
<dbReference type="eggNOG" id="COG4771">
    <property type="taxonomic scope" value="Bacteria"/>
</dbReference>
<evidence type="ECO:0000256" key="7">
    <source>
        <dbReference type="ARBA" id="ARBA00023136"/>
    </source>
</evidence>
<keyword evidence="16" id="KW-1185">Reference proteome</keyword>
<dbReference type="GO" id="GO:0009279">
    <property type="term" value="C:cell outer membrane"/>
    <property type="evidence" value="ECO:0007669"/>
    <property type="project" value="UniProtKB-SubCell"/>
</dbReference>
<evidence type="ECO:0000256" key="11">
    <source>
        <dbReference type="RuleBase" id="RU003357"/>
    </source>
</evidence>
<dbReference type="RefSeq" id="WP_006927243.1">
    <property type="nucleotide sequence ID" value="NZ_CM001402.1"/>
</dbReference>
<evidence type="ECO:0000259" key="12">
    <source>
        <dbReference type="Pfam" id="PF00593"/>
    </source>
</evidence>
<evidence type="ECO:0000256" key="8">
    <source>
        <dbReference type="ARBA" id="ARBA00023170"/>
    </source>
</evidence>
<evidence type="ECO:0000313" key="16">
    <source>
        <dbReference type="Proteomes" id="UP000004671"/>
    </source>
</evidence>
<evidence type="ECO:0000313" key="14">
    <source>
        <dbReference type="EMBL" id="APF20240.1"/>
    </source>
</evidence>
<dbReference type="InterPro" id="IPR012910">
    <property type="entry name" value="Plug_dom"/>
</dbReference>
<dbReference type="Proteomes" id="UP000004671">
    <property type="component" value="Chromosome"/>
</dbReference>
<reference evidence="14 17" key="2">
    <citation type="submission" date="2016-11" db="EMBL/GenBank/DDBJ databases">
        <title>Genomic analysis of Caldithrix abyssi and proposal of a novel bacterial phylum Caldithrichaeota.</title>
        <authorList>
            <person name="Kublanov I."/>
            <person name="Sigalova O."/>
            <person name="Gavrilov S."/>
            <person name="Lebedinsky A."/>
            <person name="Ivanova N."/>
            <person name="Daum C."/>
            <person name="Reddy T."/>
            <person name="Klenk H.P."/>
            <person name="Goker M."/>
            <person name="Reva O."/>
            <person name="Miroshnichenko M."/>
            <person name="Kyprides N."/>
            <person name="Woyke T."/>
            <person name="Gelfand M."/>
        </authorList>
    </citation>
    <scope>NUCLEOTIDE SEQUENCE [LARGE SCALE GENOMIC DNA]</scope>
    <source>
        <strain evidence="14 17">LF13</strain>
    </source>
</reference>
<dbReference type="HOGENOM" id="CLU_012116_0_0_0"/>
<keyword evidence="3 10" id="KW-1134">Transmembrane beta strand</keyword>
<keyword evidence="6 11" id="KW-0798">TonB box</keyword>
<dbReference type="EMBL" id="CM001402">
    <property type="protein sequence ID" value="EHO40294.1"/>
    <property type="molecule type" value="Genomic_DNA"/>
</dbReference>
<sequence precursor="true">MEKWLKSISFIFVSIVFFQFNLYAGTTGKIAGRVIDAQTKEALAGANVVILNTSLGASVDLDGTYYIINIPPGVYDIEASFIGYQTVRKQKVVVTVDRTTTVNFELQPTVLETEVVEVVAEREDIIRDLTATSQKVSGAQIRQLPVENLGDILSLQAGVTQDPGGGIHLRGGRSDEIQYYVDGIAVTNPFGRGLAVPVQNNVIQEMEVISGTFNAEYGQAMSGIVNIVTKEGGDQTNVSFSAYSGDFVSTHDDVFMNINHIDPFSQKYVEGAISGPVPLFNKRIYYFISGRFRDEENWLYGKRLHMPSDTADFTSPDPENWAVQYTGDGKIIPMNPSREVSYQAKLTFKPFSNLKMSYNFLGNSSRWKNYDHHNKYNPEYIPTHYSQGITNLFVLTHTISASTFHEFRMSYYWDKYERHCRKDPFDPFYDQGIHKKIDVPQDVFAVGGVDAGFEYRENLTTAIKYDLVSQVNKYNLIKIGVEYRRHDLKDEWFVVRKDEGTNWQLQIDDLSSFAHNYYHKKPLELAAYIQDKIEIEDLVVNAGIRFDYFDPNSKVPVNMTDPSNKRGAPEDYAYRDATVKTQISPRFGLAFPISDRGNIHVAYGHFFQIPDLGRLYENPEFEVIGRFESFIGNADLEPQRTTMYEIGLQQQLIQNLVMNVTCYFKDIRHLAGTKLYKTFEQDEYGQYANNDYGNVWGITASLDLRKMGMISANLDYTYQIAEGNGSDPKQAFYDARNRDESAKTLIPLDWDQRHVLNAIVTVSGKSWGISSISKFHTGFPYTPITTYNRSPNIQLKNEGRRKAEFNMDLRLYKSIHFGKITTRFFVNIENVFDNLRNEYRPEITERDLRVHEPKTFLNSLYEYRFNPATQPMPRLVKVGLDVEM</sequence>
<feature type="domain" description="TonB-dependent receptor plug" evidence="13">
    <location>
        <begin position="127"/>
        <end position="223"/>
    </location>
</feature>
<dbReference type="OrthoDB" id="9804995at2"/>
<dbReference type="GO" id="GO:0015344">
    <property type="term" value="F:siderophore uptake transmembrane transporter activity"/>
    <property type="evidence" value="ECO:0007669"/>
    <property type="project" value="TreeGrafter"/>
</dbReference>
<dbReference type="PROSITE" id="PS52016">
    <property type="entry name" value="TONB_DEPENDENT_REC_3"/>
    <property type="match status" value="1"/>
</dbReference>
<evidence type="ECO:0000256" key="6">
    <source>
        <dbReference type="ARBA" id="ARBA00023077"/>
    </source>
</evidence>
<evidence type="ECO:0000256" key="9">
    <source>
        <dbReference type="ARBA" id="ARBA00023237"/>
    </source>
</evidence>
<evidence type="ECO:0000256" key="1">
    <source>
        <dbReference type="ARBA" id="ARBA00004571"/>
    </source>
</evidence>
<comment type="similarity">
    <text evidence="10 11">Belongs to the TonB-dependent receptor family.</text>
</comment>
<name>H1XSR7_CALAY</name>
<accession>H1XSR7</accession>
<evidence type="ECO:0000256" key="3">
    <source>
        <dbReference type="ARBA" id="ARBA00022452"/>
    </source>
</evidence>
<dbReference type="Pfam" id="PF00593">
    <property type="entry name" value="TonB_dep_Rec_b-barrel"/>
    <property type="match status" value="1"/>
</dbReference>
<gene>
    <name evidence="14" type="ORF">Cabys_3494</name>
    <name evidence="15" type="ORF">Calab_0651</name>
</gene>
<keyword evidence="8 15" id="KW-0675">Receptor</keyword>
<proteinExistence type="inferred from homology"/>
<organism evidence="15 16">
    <name type="scientific">Caldithrix abyssi DSM 13497</name>
    <dbReference type="NCBI Taxonomy" id="880073"/>
    <lineage>
        <taxon>Bacteria</taxon>
        <taxon>Pseudomonadati</taxon>
        <taxon>Calditrichota</taxon>
        <taxon>Calditrichia</taxon>
        <taxon>Calditrichales</taxon>
        <taxon>Calditrichaceae</taxon>
        <taxon>Caldithrix</taxon>
    </lineage>
</organism>
<dbReference type="SUPFAM" id="SSF56935">
    <property type="entry name" value="Porins"/>
    <property type="match status" value="1"/>
</dbReference>
<keyword evidence="2 10" id="KW-0813">Transport</keyword>
<dbReference type="Gene3D" id="2.60.40.1120">
    <property type="entry name" value="Carboxypeptidase-like, regulatory domain"/>
    <property type="match status" value="1"/>
</dbReference>
<dbReference type="InterPro" id="IPR037066">
    <property type="entry name" value="Plug_dom_sf"/>
</dbReference>
<dbReference type="EMBL" id="CP018099">
    <property type="protein sequence ID" value="APF20240.1"/>
    <property type="molecule type" value="Genomic_DNA"/>
</dbReference>
<dbReference type="InParanoid" id="H1XSR7"/>
<reference evidence="15 16" key="1">
    <citation type="submission" date="2011-09" db="EMBL/GenBank/DDBJ databases">
        <title>The permanent draft genome of Caldithrix abyssi DSM 13497.</title>
        <authorList>
            <consortium name="US DOE Joint Genome Institute (JGI-PGF)"/>
            <person name="Lucas S."/>
            <person name="Han J."/>
            <person name="Lapidus A."/>
            <person name="Bruce D."/>
            <person name="Goodwin L."/>
            <person name="Pitluck S."/>
            <person name="Peters L."/>
            <person name="Kyrpides N."/>
            <person name="Mavromatis K."/>
            <person name="Ivanova N."/>
            <person name="Mikhailova N."/>
            <person name="Chertkov O."/>
            <person name="Detter J.C."/>
            <person name="Tapia R."/>
            <person name="Han C."/>
            <person name="Land M."/>
            <person name="Hauser L."/>
            <person name="Markowitz V."/>
            <person name="Cheng J.-F."/>
            <person name="Hugenholtz P."/>
            <person name="Woyke T."/>
            <person name="Wu D."/>
            <person name="Spring S."/>
            <person name="Brambilla E."/>
            <person name="Klenk H.-P."/>
            <person name="Eisen J.A."/>
        </authorList>
    </citation>
    <scope>NUCLEOTIDE SEQUENCE [LARGE SCALE GENOMIC DNA]</scope>
    <source>
        <strain evidence="15 16">DSM 13497</strain>
    </source>
</reference>
<dbReference type="Gene3D" id="2.170.130.10">
    <property type="entry name" value="TonB-dependent receptor, plug domain"/>
    <property type="match status" value="1"/>
</dbReference>
<evidence type="ECO:0000259" key="13">
    <source>
        <dbReference type="Pfam" id="PF07715"/>
    </source>
</evidence>
<dbReference type="PANTHER" id="PTHR30069">
    <property type="entry name" value="TONB-DEPENDENT OUTER MEMBRANE RECEPTOR"/>
    <property type="match status" value="1"/>
</dbReference>
<dbReference type="InterPro" id="IPR008969">
    <property type="entry name" value="CarboxyPept-like_regulatory"/>
</dbReference>
<evidence type="ECO:0000256" key="10">
    <source>
        <dbReference type="PROSITE-ProRule" id="PRU01360"/>
    </source>
</evidence>